<proteinExistence type="predicted"/>
<name>A0AA36HYT9_9DINO</name>
<organism evidence="1 2">
    <name type="scientific">Effrenium voratum</name>
    <dbReference type="NCBI Taxonomy" id="2562239"/>
    <lineage>
        <taxon>Eukaryota</taxon>
        <taxon>Sar</taxon>
        <taxon>Alveolata</taxon>
        <taxon>Dinophyceae</taxon>
        <taxon>Suessiales</taxon>
        <taxon>Symbiodiniaceae</taxon>
        <taxon>Effrenium</taxon>
    </lineage>
</organism>
<dbReference type="EMBL" id="CAUJNA010000446">
    <property type="protein sequence ID" value="CAJ1377122.1"/>
    <property type="molecule type" value="Genomic_DNA"/>
</dbReference>
<evidence type="ECO:0000313" key="1">
    <source>
        <dbReference type="EMBL" id="CAJ1377122.1"/>
    </source>
</evidence>
<dbReference type="SUPFAM" id="SSF51126">
    <property type="entry name" value="Pectin lyase-like"/>
    <property type="match status" value="1"/>
</dbReference>
<dbReference type="Proteomes" id="UP001178507">
    <property type="component" value="Unassembled WGS sequence"/>
</dbReference>
<dbReference type="InterPro" id="IPR012334">
    <property type="entry name" value="Pectin_lyas_fold"/>
</dbReference>
<reference evidence="1" key="1">
    <citation type="submission" date="2023-08" db="EMBL/GenBank/DDBJ databases">
        <authorList>
            <person name="Chen Y."/>
            <person name="Shah S."/>
            <person name="Dougan E. K."/>
            <person name="Thang M."/>
            <person name="Chan C."/>
        </authorList>
    </citation>
    <scope>NUCLEOTIDE SEQUENCE</scope>
</reference>
<comment type="caution">
    <text evidence="1">The sequence shown here is derived from an EMBL/GenBank/DDBJ whole genome shotgun (WGS) entry which is preliminary data.</text>
</comment>
<evidence type="ECO:0000313" key="2">
    <source>
        <dbReference type="Proteomes" id="UP001178507"/>
    </source>
</evidence>
<sequence>MPGSPFEMVNCGPGGPKASHCTKVKPTLYHNCVRNVTIRHAYMFHTFKGIYMKSQNTPEPNASGEITNILYEDITMDEPSQVPIWIGPAQEADSYKACSLLWPVVPFAHCPPPSLAMLWENITLRRVKILNPKQSPGVILGNPARPMRNIVFEQVTVVNPGRSPWGPSYYKCEGADGIALNSHPQPPCFHGGFLFA</sequence>
<protein>
    <submittedName>
        <fullName evidence="1">Uncharacterized protein</fullName>
    </submittedName>
</protein>
<dbReference type="AlphaFoldDB" id="A0AA36HYT9"/>
<gene>
    <name evidence="1" type="ORF">EVOR1521_LOCUS6011</name>
</gene>
<dbReference type="Gene3D" id="2.160.20.10">
    <property type="entry name" value="Single-stranded right-handed beta-helix, Pectin lyase-like"/>
    <property type="match status" value="1"/>
</dbReference>
<accession>A0AA36HYT9</accession>
<dbReference type="InterPro" id="IPR011050">
    <property type="entry name" value="Pectin_lyase_fold/virulence"/>
</dbReference>
<keyword evidence="2" id="KW-1185">Reference proteome</keyword>